<reference evidence="2 3" key="1">
    <citation type="submission" date="2016-11" db="EMBL/GenBank/DDBJ databases">
        <authorList>
            <person name="Jaros S."/>
            <person name="Januszkiewicz K."/>
            <person name="Wedrychowicz H."/>
        </authorList>
    </citation>
    <scope>NUCLEOTIDE SEQUENCE [LARGE SCALE GENOMIC DNA]</scope>
    <source>
        <strain evidence="2 3">KHT3</strain>
    </source>
</reference>
<dbReference type="SUPFAM" id="SSF52540">
    <property type="entry name" value="P-loop containing nucleoside triphosphate hydrolases"/>
    <property type="match status" value="1"/>
</dbReference>
<dbReference type="Proteomes" id="UP000184130">
    <property type="component" value="Unassembled WGS sequence"/>
</dbReference>
<feature type="domain" description="Virulence-associated protein E-like" evidence="1">
    <location>
        <begin position="102"/>
        <end position="322"/>
    </location>
</feature>
<organism evidence="2 3">
    <name type="scientific">Xylanibacter ruminicola</name>
    <name type="common">Prevotella ruminicola</name>
    <dbReference type="NCBI Taxonomy" id="839"/>
    <lineage>
        <taxon>Bacteria</taxon>
        <taxon>Pseudomonadati</taxon>
        <taxon>Bacteroidota</taxon>
        <taxon>Bacteroidia</taxon>
        <taxon>Bacteroidales</taxon>
        <taxon>Prevotellaceae</taxon>
        <taxon>Xylanibacter</taxon>
    </lineage>
</organism>
<dbReference type="PANTHER" id="PTHR34985">
    <property type="entry name" value="SLR0554 PROTEIN"/>
    <property type="match status" value="1"/>
</dbReference>
<dbReference type="Pfam" id="PF05272">
    <property type="entry name" value="VapE-like_dom"/>
    <property type="match status" value="1"/>
</dbReference>
<proteinExistence type="predicted"/>
<evidence type="ECO:0000313" key="3">
    <source>
        <dbReference type="Proteomes" id="UP000184130"/>
    </source>
</evidence>
<evidence type="ECO:0000313" key="2">
    <source>
        <dbReference type="EMBL" id="SHK61882.1"/>
    </source>
</evidence>
<protein>
    <recommendedName>
        <fullName evidence="1">Virulence-associated protein E-like domain-containing protein</fullName>
    </recommendedName>
</protein>
<dbReference type="InterPro" id="IPR027417">
    <property type="entry name" value="P-loop_NTPase"/>
</dbReference>
<dbReference type="EMBL" id="FRBD01000007">
    <property type="protein sequence ID" value="SHK61882.1"/>
    <property type="molecule type" value="Genomic_DNA"/>
</dbReference>
<accession>A0A1M6TXX3</accession>
<gene>
    <name evidence="2" type="ORF">SAMN05216463_10782</name>
</gene>
<dbReference type="InterPro" id="IPR007936">
    <property type="entry name" value="VapE-like_dom"/>
</dbReference>
<dbReference type="RefSeq" id="WP_254795108.1">
    <property type="nucleotide sequence ID" value="NZ_FRBD01000007.1"/>
</dbReference>
<dbReference type="PANTHER" id="PTHR34985:SF1">
    <property type="entry name" value="SLR0554 PROTEIN"/>
    <property type="match status" value="1"/>
</dbReference>
<dbReference type="Gene3D" id="3.40.50.300">
    <property type="entry name" value="P-loop containing nucleotide triphosphate hydrolases"/>
    <property type="match status" value="1"/>
</dbReference>
<sequence>MKVNGETLAASQKDALVIEQYLSENYLFRRNVLNRKVEFVDIRVTTIDGKPVWKALTQEEILSIVIRAKREHVMDKGNPKTEIMEYVQSAEVVAYNPIADFLNNLPQWDGQNHVGKLLNRIPGLSTEMHNYLAIWLRAMVAHWLQKDMLHGNECVPMFIGSQGCGKTTFVRRLLPPFLRCFYLDHFNVTNKFDRDMALSDCLVVNLDEVDVYTRRQWTALKQILSLNKVNGRPVFGRTQQDRLRFASFVATTNNHHPLQDATGSRRFLCFTIPDGEMIDNEGEIDYEQLYAQLVYELNVLNEPYWYSNSEVARIQELNMEYMDQKDIADIVKTCLRKPKEGEAVKKMSCSEILSLIQQDFPSIRNTHSNKVCLGNALLELGYEFKKHSNVSVYNVVPLKAA</sequence>
<name>A0A1M6TXX3_XYLRU</name>
<dbReference type="AlphaFoldDB" id="A0A1M6TXX3"/>
<evidence type="ECO:0000259" key="1">
    <source>
        <dbReference type="Pfam" id="PF05272"/>
    </source>
</evidence>